<protein>
    <submittedName>
        <fullName evidence="4">DNA polymerase III, epsilon subunit</fullName>
        <ecNumber evidence="4">2.7.7.7</ecNumber>
    </submittedName>
</protein>
<dbReference type="RefSeq" id="WP_390088456.1">
    <property type="nucleotide sequence ID" value="NZ_CP022347.1"/>
</dbReference>
<dbReference type="CDD" id="cd06127">
    <property type="entry name" value="DEDDh"/>
    <property type="match status" value="1"/>
</dbReference>
<dbReference type="GO" id="GO:0003677">
    <property type="term" value="F:DNA binding"/>
    <property type="evidence" value="ECO:0007669"/>
    <property type="project" value="InterPro"/>
</dbReference>
<keyword evidence="4" id="KW-0808">Transferase</keyword>
<dbReference type="EMBL" id="CP022347">
    <property type="protein sequence ID" value="ASQ30102.1"/>
    <property type="molecule type" value="Genomic_DNA"/>
</dbReference>
<dbReference type="PANTHER" id="PTHR30231:SF41">
    <property type="entry name" value="DNA POLYMERASE III SUBUNIT EPSILON"/>
    <property type="match status" value="1"/>
</dbReference>
<dbReference type="AlphaFoldDB" id="A0A222MWQ6"/>
<dbReference type="Pfam" id="PF00929">
    <property type="entry name" value="RNase_T"/>
    <property type="match status" value="1"/>
</dbReference>
<evidence type="ECO:0000259" key="3">
    <source>
        <dbReference type="SMART" id="SM00479"/>
    </source>
</evidence>
<dbReference type="GO" id="GO:0045004">
    <property type="term" value="P:DNA replication proofreading"/>
    <property type="evidence" value="ECO:0007669"/>
    <property type="project" value="TreeGrafter"/>
</dbReference>
<dbReference type="GO" id="GO:0008408">
    <property type="term" value="F:3'-5' exonuclease activity"/>
    <property type="evidence" value="ECO:0007669"/>
    <property type="project" value="TreeGrafter"/>
</dbReference>
<comment type="subunit">
    <text evidence="2">DNA polymerase III contains a core (composed of alpha, epsilon and theta chains) that associates with a tau subunit. This core dimerizes to form the POLIII' complex. PolIII' associates with the gamma complex (composed of gamma, delta, delta', psi and chi chains) and with the beta chain to form the complete DNA polymerase III complex.</text>
</comment>
<feature type="domain" description="Exonuclease" evidence="3">
    <location>
        <begin position="70"/>
        <end position="233"/>
    </location>
</feature>
<sequence length="259" mass="29392">MSCEVEHIIEALSKQSKPYNWLIDKLSLLDELQGLELDEYMIELLGLGVRLNSKNEFELKAKHTKIKDEIFCVVDIESSASLKRGGQIIEIGAYKIQNSKEIDSFHSLIRADFIPSTIQELTGLTSSMLQNAPSLPHILNEFRLFLKDSIFVAHNVAFDYNFISASLYQCGFGILLNQKLCTIDLAKRLIDSEKYGLNALKDLLNIQNTHHRALDDAKAASEVLKYCISKLPFYISSTQDLINFSKSNIKKYAQRNKIV</sequence>
<dbReference type="GO" id="GO:0005829">
    <property type="term" value="C:cytosol"/>
    <property type="evidence" value="ECO:0007669"/>
    <property type="project" value="TreeGrafter"/>
</dbReference>
<dbReference type="SMART" id="SM00479">
    <property type="entry name" value="EXOIII"/>
    <property type="match status" value="1"/>
</dbReference>
<dbReference type="SUPFAM" id="SSF53098">
    <property type="entry name" value="Ribonuclease H-like"/>
    <property type="match status" value="1"/>
</dbReference>
<dbReference type="Gene3D" id="3.30.420.10">
    <property type="entry name" value="Ribonuclease H-like superfamily/Ribonuclease H"/>
    <property type="match status" value="1"/>
</dbReference>
<dbReference type="FunFam" id="3.30.420.10:FF:000045">
    <property type="entry name" value="3'-5' exonuclease DinG"/>
    <property type="match status" value="1"/>
</dbReference>
<dbReference type="NCBIfam" id="TIGR00573">
    <property type="entry name" value="dnaq"/>
    <property type="match status" value="1"/>
</dbReference>
<dbReference type="KEGG" id="cavi:CAV_0435"/>
<keyword evidence="5" id="KW-1185">Reference proteome</keyword>
<dbReference type="InterPro" id="IPR012337">
    <property type="entry name" value="RNaseH-like_sf"/>
</dbReference>
<accession>A0A222MWQ6</accession>
<dbReference type="GO" id="GO:0003887">
    <property type="term" value="F:DNA-directed DNA polymerase activity"/>
    <property type="evidence" value="ECO:0007669"/>
    <property type="project" value="UniProtKB-EC"/>
</dbReference>
<dbReference type="InterPro" id="IPR036397">
    <property type="entry name" value="RNaseH_sf"/>
</dbReference>
<dbReference type="PANTHER" id="PTHR30231">
    <property type="entry name" value="DNA POLYMERASE III SUBUNIT EPSILON"/>
    <property type="match status" value="1"/>
</dbReference>
<dbReference type="InterPro" id="IPR013520">
    <property type="entry name" value="Ribonucl_H"/>
</dbReference>
<evidence type="ECO:0000256" key="1">
    <source>
        <dbReference type="ARBA" id="ARBA00025483"/>
    </source>
</evidence>
<evidence type="ECO:0000313" key="5">
    <source>
        <dbReference type="Proteomes" id="UP000201169"/>
    </source>
</evidence>
<proteinExistence type="predicted"/>
<dbReference type="Proteomes" id="UP000201169">
    <property type="component" value="Chromosome"/>
</dbReference>
<organism evidence="4 5">
    <name type="scientific">Campylobacter avium LMG 24591</name>
    <dbReference type="NCBI Taxonomy" id="522484"/>
    <lineage>
        <taxon>Bacteria</taxon>
        <taxon>Pseudomonadati</taxon>
        <taxon>Campylobacterota</taxon>
        <taxon>Epsilonproteobacteria</taxon>
        <taxon>Campylobacterales</taxon>
        <taxon>Campylobacteraceae</taxon>
        <taxon>Campylobacter</taxon>
    </lineage>
</organism>
<keyword evidence="4" id="KW-0548">Nucleotidyltransferase</keyword>
<comment type="function">
    <text evidence="1">DNA polymerase III is a complex, multichain enzyme responsible for most of the replicative synthesis in bacteria. The epsilon subunit contain the editing function and is a proofreading 3'-5' exonuclease.</text>
</comment>
<evidence type="ECO:0000313" key="4">
    <source>
        <dbReference type="EMBL" id="ASQ30102.1"/>
    </source>
</evidence>
<reference evidence="4 5" key="1">
    <citation type="submission" date="2017-07" db="EMBL/GenBank/DDBJ databases">
        <title>Analysis of two Campylobacter avium genomes and identification of a novel hippuricase gene.</title>
        <authorList>
            <person name="Miller W.G."/>
            <person name="Chapman M.H."/>
            <person name="Yee E."/>
            <person name="Revez J."/>
            <person name="Bono J.L."/>
            <person name="Rossi M."/>
        </authorList>
    </citation>
    <scope>NUCLEOTIDE SEQUENCE [LARGE SCALE GENOMIC DNA]</scope>
    <source>
        <strain evidence="4 5">LMG 24591</strain>
    </source>
</reference>
<evidence type="ECO:0000256" key="2">
    <source>
        <dbReference type="ARBA" id="ARBA00026073"/>
    </source>
</evidence>
<dbReference type="NCBIfam" id="NF006316">
    <property type="entry name" value="PRK08517.1"/>
    <property type="match status" value="1"/>
</dbReference>
<gene>
    <name evidence="4" type="primary">dnaQ</name>
    <name evidence="4" type="ORF">CAV_0435</name>
</gene>
<name>A0A222MWQ6_9BACT</name>
<dbReference type="EC" id="2.7.7.7" evidence="4"/>
<dbReference type="InterPro" id="IPR006054">
    <property type="entry name" value="DnaQ"/>
</dbReference>